<dbReference type="EMBL" id="AE013598">
    <property type="protein sequence ID" value="AAW76166.1"/>
    <property type="molecule type" value="Genomic_DNA"/>
</dbReference>
<evidence type="ECO:0000259" key="1">
    <source>
        <dbReference type="Pfam" id="PF22124"/>
    </source>
</evidence>
<dbReference type="HOGENOM" id="CLU_1739799_0_0_6"/>
<proteinExistence type="predicted"/>
<dbReference type="AlphaFoldDB" id="Q5GYQ5"/>
<dbReference type="InterPro" id="IPR012341">
    <property type="entry name" value="6hp_glycosidase-like_sf"/>
</dbReference>
<dbReference type="PANTHER" id="PTHR31084">
    <property type="entry name" value="ALPHA-L-FUCOSIDASE 2"/>
    <property type="match status" value="1"/>
</dbReference>
<keyword evidence="3" id="KW-1185">Reference proteome</keyword>
<dbReference type="STRING" id="291331.XOO2912"/>
<protein>
    <recommendedName>
        <fullName evidence="1">Glycosyl hydrolase family 95 catalytic domain-containing protein</fullName>
    </recommendedName>
</protein>
<name>Q5GYQ5_XANOR</name>
<dbReference type="Gene3D" id="1.50.10.10">
    <property type="match status" value="1"/>
</dbReference>
<dbReference type="InterPro" id="IPR054363">
    <property type="entry name" value="GH95_cat"/>
</dbReference>
<feature type="domain" description="Glycosyl hydrolase family 95 catalytic" evidence="1">
    <location>
        <begin position="25"/>
        <end position="128"/>
    </location>
</feature>
<dbReference type="SUPFAM" id="SSF48208">
    <property type="entry name" value="Six-hairpin glycosidases"/>
    <property type="match status" value="1"/>
</dbReference>
<reference evidence="2 3" key="1">
    <citation type="journal article" date="2005" name="Nucleic Acids Res.">
        <title>The genome sequence of Xanthomonas oryzae pathovar oryzae KACC10331, the bacterial blight pathogen of rice.</title>
        <authorList>
            <person name="Lee B.M."/>
            <person name="Park Y.J."/>
            <person name="Park D.S."/>
            <person name="Kang H.W."/>
            <person name="Kim J.G."/>
            <person name="Song E.S."/>
            <person name="Park I.C."/>
            <person name="Yoon U.H."/>
            <person name="Hahn J.H."/>
            <person name="Koo B.S."/>
            <person name="Lee G.B."/>
            <person name="Kim H."/>
            <person name="Park H.S."/>
            <person name="Yoon K.O."/>
            <person name="Kim J.H."/>
            <person name="Jung C.H."/>
            <person name="Koh N.H."/>
            <person name="Seo J.S."/>
            <person name="Go S.J."/>
        </authorList>
    </citation>
    <scope>NUCLEOTIDE SEQUENCE [LARGE SCALE GENOMIC DNA]</scope>
    <source>
        <strain evidence="3">KACC10331 / KXO85</strain>
    </source>
</reference>
<accession>Q5GYQ5</accession>
<dbReference type="PANTHER" id="PTHR31084:SF0">
    <property type="entry name" value="ALPHA-L-FUCOSIDASE 2"/>
    <property type="match status" value="1"/>
</dbReference>
<dbReference type="GO" id="GO:0004560">
    <property type="term" value="F:alpha-L-fucosidase activity"/>
    <property type="evidence" value="ECO:0007669"/>
    <property type="project" value="TreeGrafter"/>
</dbReference>
<evidence type="ECO:0000313" key="2">
    <source>
        <dbReference type="EMBL" id="AAW76166.1"/>
    </source>
</evidence>
<sequence length="187" mass="21172">MHRGRPVVRPPWRYFVACGHRQPAKRRGHRHVSHLYALHPSSQIKPRDPPELAAAARRSLEIRGDNATGWGMSWRLNLWARPADGEHAYRILQLLISPDRTYPHLLDAHPPFQIDGNFGSTAGITEILLQRWAGSVFLLPALPKAWRRGSVRGGRYQLSYAGQTLDLDLGAGRTQQVGLNNNRWVTQ</sequence>
<organism evidence="2 3">
    <name type="scientific">Xanthomonas oryzae pv. oryzae (strain KACC10331 / KXO85)</name>
    <dbReference type="NCBI Taxonomy" id="291331"/>
    <lineage>
        <taxon>Bacteria</taxon>
        <taxon>Pseudomonadati</taxon>
        <taxon>Pseudomonadota</taxon>
        <taxon>Gammaproteobacteria</taxon>
        <taxon>Lysobacterales</taxon>
        <taxon>Lysobacteraceae</taxon>
        <taxon>Xanthomonas</taxon>
    </lineage>
</organism>
<evidence type="ECO:0000313" key="3">
    <source>
        <dbReference type="Proteomes" id="UP000006735"/>
    </source>
</evidence>
<dbReference type="GO" id="GO:0005975">
    <property type="term" value="P:carbohydrate metabolic process"/>
    <property type="evidence" value="ECO:0007669"/>
    <property type="project" value="InterPro"/>
</dbReference>
<dbReference type="Pfam" id="PF22124">
    <property type="entry name" value="Glyco_hydro_95_cat"/>
    <property type="match status" value="1"/>
</dbReference>
<dbReference type="InterPro" id="IPR008928">
    <property type="entry name" value="6-hairpin_glycosidase_sf"/>
</dbReference>
<gene>
    <name evidence="2" type="ordered locus">XOO2912</name>
</gene>
<dbReference type="KEGG" id="xoo:XOO2912"/>
<dbReference type="Proteomes" id="UP000006735">
    <property type="component" value="Chromosome"/>
</dbReference>